<dbReference type="AlphaFoldDB" id="A0ABD6EDS7"/>
<protein>
    <submittedName>
        <fullName evidence="1">Uncharacterized protein</fullName>
    </submittedName>
</protein>
<accession>A0ABD6EDS7</accession>
<sequence>MLWFVTVDFEKKYFQLKCKVRDVYLCCCGQLGISDDRCFGLARRTPSEGFGADRPWHEYFFLDPEMKLSKYAPKQRKLSHVWVRIMLHIIERIFDNVKFPVTQSQLVVDQNITKN</sequence>
<name>A0ABD6EDS7_9BILA</name>
<reference evidence="1 2" key="1">
    <citation type="submission" date="2024-08" db="EMBL/GenBank/DDBJ databases">
        <title>Gnathostoma spinigerum genome.</title>
        <authorList>
            <person name="Gonzalez-Bertolin B."/>
            <person name="Monzon S."/>
            <person name="Zaballos A."/>
            <person name="Jimenez P."/>
            <person name="Dekumyoy P."/>
            <person name="Varona S."/>
            <person name="Cuesta I."/>
            <person name="Sumanam S."/>
            <person name="Adisakwattana P."/>
            <person name="Gasser R.B."/>
            <person name="Hernandez-Gonzalez A."/>
            <person name="Young N.D."/>
            <person name="Perteguer M.J."/>
        </authorList>
    </citation>
    <scope>NUCLEOTIDE SEQUENCE [LARGE SCALE GENOMIC DNA]</scope>
    <source>
        <strain evidence="1">AL3</strain>
        <tissue evidence="1">Liver</tissue>
    </source>
</reference>
<evidence type="ECO:0000313" key="2">
    <source>
        <dbReference type="Proteomes" id="UP001608902"/>
    </source>
</evidence>
<dbReference type="EMBL" id="JBGFUD010002917">
    <property type="protein sequence ID" value="MFH4978158.1"/>
    <property type="molecule type" value="Genomic_DNA"/>
</dbReference>
<comment type="caution">
    <text evidence="1">The sequence shown here is derived from an EMBL/GenBank/DDBJ whole genome shotgun (WGS) entry which is preliminary data.</text>
</comment>
<evidence type="ECO:0000313" key="1">
    <source>
        <dbReference type="EMBL" id="MFH4978158.1"/>
    </source>
</evidence>
<keyword evidence="2" id="KW-1185">Reference proteome</keyword>
<gene>
    <name evidence="1" type="ORF">AB6A40_004867</name>
</gene>
<organism evidence="1 2">
    <name type="scientific">Gnathostoma spinigerum</name>
    <dbReference type="NCBI Taxonomy" id="75299"/>
    <lineage>
        <taxon>Eukaryota</taxon>
        <taxon>Metazoa</taxon>
        <taxon>Ecdysozoa</taxon>
        <taxon>Nematoda</taxon>
        <taxon>Chromadorea</taxon>
        <taxon>Rhabditida</taxon>
        <taxon>Spirurina</taxon>
        <taxon>Gnathostomatomorpha</taxon>
        <taxon>Gnathostomatoidea</taxon>
        <taxon>Gnathostomatidae</taxon>
        <taxon>Gnathostoma</taxon>
    </lineage>
</organism>
<proteinExistence type="predicted"/>
<dbReference type="Proteomes" id="UP001608902">
    <property type="component" value="Unassembled WGS sequence"/>
</dbReference>